<feature type="domain" description="tRNA-specific 2-thiouridylase MnmA-like central" evidence="11">
    <location>
        <begin position="225"/>
        <end position="282"/>
    </location>
</feature>
<keyword evidence="4 9" id="KW-0547">Nucleotide-binding</keyword>
<evidence type="ECO:0000256" key="1">
    <source>
        <dbReference type="ARBA" id="ARBA00022555"/>
    </source>
</evidence>
<dbReference type="FunFam" id="3.40.50.620:FF:000115">
    <property type="entry name" value="tRNA-specific 2-thiouridylase MnmA"/>
    <property type="match status" value="1"/>
</dbReference>
<dbReference type="Gene3D" id="2.30.30.280">
    <property type="entry name" value="Adenine nucleotide alpha hydrolases-like domains"/>
    <property type="match status" value="1"/>
</dbReference>
<reference evidence="12 13" key="1">
    <citation type="submission" date="2013-12" db="EMBL/GenBank/DDBJ databases">
        <title>The Genome Sequence of Bartonella quintana JK 73.</title>
        <authorList>
            <consortium name="The Broad Institute Genomics Platform"/>
            <consortium name="The Broad Institute Genome Sequencing Center for Infectious Disease"/>
            <person name="Feldgarden M."/>
            <person name="Kirby J."/>
            <person name="Birtles R."/>
            <person name="Dasch G."/>
            <person name="Hendrix L."/>
            <person name="Koehler J."/>
            <person name="Kosoy M."/>
            <person name="Young S."/>
            <person name="Zeng Q."/>
            <person name="Gargeya S."/>
            <person name="Fitzgerald M."/>
            <person name="Abouelleil A."/>
            <person name="Alvarado L."/>
            <person name="Chapman S.B."/>
            <person name="Gainer-Dewar J."/>
            <person name="Goldberg J."/>
            <person name="Griggs A."/>
            <person name="Gujja S."/>
            <person name="Hansen M."/>
            <person name="Howarth C."/>
            <person name="Imamovic A."/>
            <person name="Ireland A."/>
            <person name="Larimer J."/>
            <person name="McCowan C."/>
            <person name="Murphy C."/>
            <person name="Pearson M."/>
            <person name="Poon T.W."/>
            <person name="Priest M."/>
            <person name="Roberts A."/>
            <person name="Saif S."/>
            <person name="Shea T."/>
            <person name="Sykes S."/>
            <person name="Wortman J."/>
            <person name="Nusbaum C."/>
            <person name="Birren B."/>
        </authorList>
    </citation>
    <scope>NUCLEOTIDE SEQUENCE [LARGE SCALE GENOMIC DNA]</scope>
    <source>
        <strain evidence="12 13">JK 73</strain>
    </source>
</reference>
<dbReference type="Gene3D" id="2.40.30.10">
    <property type="entry name" value="Translation factors"/>
    <property type="match status" value="1"/>
</dbReference>
<dbReference type="Pfam" id="PF03054">
    <property type="entry name" value="tRNA_Me_trans"/>
    <property type="match status" value="1"/>
</dbReference>
<feature type="active site" description="Nucleophile" evidence="9">
    <location>
        <position position="114"/>
    </location>
</feature>
<dbReference type="InterPro" id="IPR046884">
    <property type="entry name" value="MnmA-like_central"/>
</dbReference>
<keyword evidence="9" id="KW-0963">Cytoplasm</keyword>
<comment type="catalytic activity">
    <reaction evidence="8 9">
        <text>S-sulfanyl-L-cysteinyl-[protein] + uridine(34) in tRNA + AH2 + ATP = 2-thiouridine(34) in tRNA + L-cysteinyl-[protein] + A + AMP + diphosphate + H(+)</text>
        <dbReference type="Rhea" id="RHEA:47032"/>
        <dbReference type="Rhea" id="RHEA-COMP:10131"/>
        <dbReference type="Rhea" id="RHEA-COMP:11726"/>
        <dbReference type="Rhea" id="RHEA-COMP:11727"/>
        <dbReference type="Rhea" id="RHEA-COMP:11728"/>
        <dbReference type="ChEBI" id="CHEBI:13193"/>
        <dbReference type="ChEBI" id="CHEBI:15378"/>
        <dbReference type="ChEBI" id="CHEBI:17499"/>
        <dbReference type="ChEBI" id="CHEBI:29950"/>
        <dbReference type="ChEBI" id="CHEBI:30616"/>
        <dbReference type="ChEBI" id="CHEBI:33019"/>
        <dbReference type="ChEBI" id="CHEBI:61963"/>
        <dbReference type="ChEBI" id="CHEBI:65315"/>
        <dbReference type="ChEBI" id="CHEBI:87170"/>
        <dbReference type="ChEBI" id="CHEBI:456215"/>
        <dbReference type="EC" id="2.8.1.13"/>
    </reaction>
</comment>
<dbReference type="EMBL" id="AZZX01000009">
    <property type="protein sequence ID" value="ETS16271.1"/>
    <property type="molecule type" value="Genomic_DNA"/>
</dbReference>
<dbReference type="InterPro" id="IPR004506">
    <property type="entry name" value="MnmA-like"/>
</dbReference>
<keyword evidence="7" id="KW-1015">Disulfide bond</keyword>
<dbReference type="Pfam" id="PF20259">
    <property type="entry name" value="tRNA_Me_trans_M"/>
    <property type="match status" value="1"/>
</dbReference>
<keyword evidence="5 9" id="KW-0067">ATP-binding</keyword>
<keyword evidence="2 9" id="KW-0808">Transferase</keyword>
<evidence type="ECO:0000256" key="3">
    <source>
        <dbReference type="ARBA" id="ARBA00022694"/>
    </source>
</evidence>
<evidence type="ECO:0000313" key="12">
    <source>
        <dbReference type="EMBL" id="ETS16271.1"/>
    </source>
</evidence>
<dbReference type="GO" id="GO:0005524">
    <property type="term" value="F:ATP binding"/>
    <property type="evidence" value="ECO:0007669"/>
    <property type="project" value="UniProtKB-KW"/>
</dbReference>
<dbReference type="PANTHER" id="PTHR11933">
    <property type="entry name" value="TRNA 5-METHYLAMINOMETHYL-2-THIOURIDYLATE -METHYLTRANSFERASE"/>
    <property type="match status" value="1"/>
</dbReference>
<feature type="binding site" evidence="9">
    <location>
        <position position="138"/>
    </location>
    <ligand>
        <name>ATP</name>
        <dbReference type="ChEBI" id="CHEBI:30616"/>
    </ligand>
</feature>
<dbReference type="NCBIfam" id="TIGR00420">
    <property type="entry name" value="trmU"/>
    <property type="match status" value="1"/>
</dbReference>
<dbReference type="HOGENOM" id="CLU_035188_0_1_5"/>
<feature type="site" description="Interaction with tRNA" evidence="9">
    <location>
        <position position="139"/>
    </location>
</feature>
<dbReference type="Proteomes" id="UP000018945">
    <property type="component" value="Unassembled WGS sequence"/>
</dbReference>
<keyword evidence="1 9" id="KW-0820">tRNA-binding</keyword>
<gene>
    <name evidence="9" type="primary">mnmA</name>
    <name evidence="12" type="ORF">Q649_01234</name>
</gene>
<feature type="binding site" evidence="9">
    <location>
        <position position="46"/>
    </location>
    <ligand>
        <name>ATP</name>
        <dbReference type="ChEBI" id="CHEBI:30616"/>
    </ligand>
</feature>
<feature type="binding site" evidence="9">
    <location>
        <begin position="20"/>
        <end position="27"/>
    </location>
    <ligand>
        <name>ATP</name>
        <dbReference type="ChEBI" id="CHEBI:30616"/>
    </ligand>
</feature>
<dbReference type="Gene3D" id="3.40.50.620">
    <property type="entry name" value="HUPs"/>
    <property type="match status" value="1"/>
</dbReference>
<feature type="domain" description="tRNA-specific 2-thiouridylase MnmA-like C-terminal" evidence="10">
    <location>
        <begin position="290"/>
        <end position="372"/>
    </location>
</feature>
<evidence type="ECO:0000256" key="5">
    <source>
        <dbReference type="ARBA" id="ARBA00022840"/>
    </source>
</evidence>
<dbReference type="GO" id="GO:0002143">
    <property type="term" value="P:tRNA wobble position uridine thiolation"/>
    <property type="evidence" value="ECO:0007669"/>
    <property type="project" value="TreeGrafter"/>
</dbReference>
<protein>
    <recommendedName>
        <fullName evidence="9">tRNA-specific 2-thiouridylase MnmA</fullName>
        <ecNumber evidence="9">2.8.1.13</ecNumber>
    </recommendedName>
</protein>
<organism evidence="12 13">
    <name type="scientific">Bartonella quintana JK 73</name>
    <dbReference type="NCBI Taxonomy" id="1402976"/>
    <lineage>
        <taxon>Bacteria</taxon>
        <taxon>Pseudomonadati</taxon>
        <taxon>Pseudomonadota</taxon>
        <taxon>Alphaproteobacteria</taxon>
        <taxon>Hyphomicrobiales</taxon>
        <taxon>Bartonellaceae</taxon>
        <taxon>Bartonella</taxon>
    </lineage>
</organism>
<dbReference type="RefSeq" id="WP_011179648.1">
    <property type="nucleotide sequence ID" value="NZ_KI911825.1"/>
</dbReference>
<dbReference type="GO" id="GO:0000049">
    <property type="term" value="F:tRNA binding"/>
    <property type="evidence" value="ECO:0007669"/>
    <property type="project" value="UniProtKB-KW"/>
</dbReference>
<proteinExistence type="inferred from homology"/>
<evidence type="ECO:0000313" key="13">
    <source>
        <dbReference type="Proteomes" id="UP000018945"/>
    </source>
</evidence>
<feature type="active site" description="Cysteine persulfide intermediate" evidence="9">
    <location>
        <position position="210"/>
    </location>
</feature>
<feature type="site" description="Interaction with tRNA" evidence="9">
    <location>
        <position position="352"/>
    </location>
</feature>
<dbReference type="InterPro" id="IPR023382">
    <property type="entry name" value="MnmA-like_central_sf"/>
</dbReference>
<comment type="caution">
    <text evidence="12">The sequence shown here is derived from an EMBL/GenBank/DDBJ whole genome shotgun (WGS) entry which is preliminary data.</text>
</comment>
<comment type="similarity">
    <text evidence="9">Belongs to the MnmA/TRMU family.</text>
</comment>
<comment type="subcellular location">
    <subcellularLocation>
        <location evidence="9">Cytoplasm</location>
    </subcellularLocation>
</comment>
<dbReference type="SMR" id="W3TY44"/>
<sequence length="408" mass="44791">MFLNSLDLPGQPDNSRIVVAMSGGVDSSVVAGLLKKEGYDVIGITLQLYDHGAATHRVGACCAGQDIEDARRVAETLGIPHYVLDYEKRFREAVIDPFAESYAHGETPVPCVACNQTVKFADLLATARELGADALATGHYIRSRPHGAHRALFRPFDVERDQSYFLFATTQEQIDYLRFPLGDLPKAHVREIATEMGFVVADKHDSQDICFVPQGKYSDVITKLRPEAVNPGVIVHIDGQVLGKHSGIVNYTVGQRRGIGVATGEALYVVYLDVENARVIVGPREMLETHKLFLRDVNWLGDERLDNFPSDGLEMAVKVRSTRPSHLARLHYQEGVFSVDFLECENSVAPGQACVFYDGNGDGARILGGGFVTHSQRAVGVEMMLRRVLCNPETKAAVSSEFKTTASK</sequence>
<keyword evidence="6 9" id="KW-0694">RNA-binding</keyword>
<comment type="caution">
    <text evidence="9">Lacks conserved residue(s) required for the propagation of feature annotation.</text>
</comment>
<dbReference type="AlphaFoldDB" id="W3TY44"/>
<accession>W3TY44</accession>
<evidence type="ECO:0000256" key="6">
    <source>
        <dbReference type="ARBA" id="ARBA00022884"/>
    </source>
</evidence>
<keyword evidence="3 9" id="KW-0819">tRNA processing</keyword>
<dbReference type="PANTHER" id="PTHR11933:SF5">
    <property type="entry name" value="MITOCHONDRIAL TRNA-SPECIFIC 2-THIOURIDYLASE 1"/>
    <property type="match status" value="1"/>
</dbReference>
<evidence type="ECO:0000256" key="7">
    <source>
        <dbReference type="ARBA" id="ARBA00023157"/>
    </source>
</evidence>
<dbReference type="GO" id="GO:0005737">
    <property type="term" value="C:cytoplasm"/>
    <property type="evidence" value="ECO:0007669"/>
    <property type="project" value="UniProtKB-SubCell"/>
</dbReference>
<evidence type="ECO:0000259" key="11">
    <source>
        <dbReference type="Pfam" id="PF20259"/>
    </source>
</evidence>
<evidence type="ECO:0000256" key="2">
    <source>
        <dbReference type="ARBA" id="ARBA00022679"/>
    </source>
</evidence>
<dbReference type="NCBIfam" id="NF001138">
    <property type="entry name" value="PRK00143.1"/>
    <property type="match status" value="1"/>
</dbReference>
<comment type="function">
    <text evidence="9">Catalyzes the 2-thiolation of uridine at the wobble position (U34) of tRNA, leading to the formation of s(2)U34.</text>
</comment>
<dbReference type="SUPFAM" id="SSF52402">
    <property type="entry name" value="Adenine nucleotide alpha hydrolases-like"/>
    <property type="match status" value="1"/>
</dbReference>
<feature type="region of interest" description="Interaction with tRNA" evidence="9">
    <location>
        <begin position="160"/>
        <end position="162"/>
    </location>
</feature>
<dbReference type="EC" id="2.8.1.13" evidence="9"/>
<dbReference type="FunFam" id="2.30.30.280:FF:000001">
    <property type="entry name" value="tRNA-specific 2-thiouridylase MnmA"/>
    <property type="match status" value="1"/>
</dbReference>
<evidence type="ECO:0000256" key="8">
    <source>
        <dbReference type="ARBA" id="ARBA00051542"/>
    </source>
</evidence>
<dbReference type="GO" id="GO:0103016">
    <property type="term" value="F:tRNA-uridine 2-sulfurtransferase activity"/>
    <property type="evidence" value="ECO:0007669"/>
    <property type="project" value="UniProtKB-EC"/>
</dbReference>
<dbReference type="HAMAP" id="MF_00144">
    <property type="entry name" value="tRNA_thiouridyl_MnmA"/>
    <property type="match status" value="1"/>
</dbReference>
<dbReference type="CDD" id="cd01998">
    <property type="entry name" value="MnmA_TRMU-like"/>
    <property type="match status" value="1"/>
</dbReference>
<dbReference type="PATRIC" id="fig|1402976.3.peg.1492"/>
<evidence type="ECO:0000256" key="9">
    <source>
        <dbReference type="HAMAP-Rule" id="MF_00144"/>
    </source>
</evidence>
<name>W3TY44_BARQI</name>
<dbReference type="Pfam" id="PF20258">
    <property type="entry name" value="tRNA_Me_trans_C"/>
    <property type="match status" value="1"/>
</dbReference>
<evidence type="ECO:0000259" key="10">
    <source>
        <dbReference type="Pfam" id="PF20258"/>
    </source>
</evidence>
<dbReference type="InterPro" id="IPR046885">
    <property type="entry name" value="MnmA-like_C"/>
</dbReference>
<dbReference type="InterPro" id="IPR014729">
    <property type="entry name" value="Rossmann-like_a/b/a_fold"/>
</dbReference>
<evidence type="ECO:0000256" key="4">
    <source>
        <dbReference type="ARBA" id="ARBA00022741"/>
    </source>
</evidence>